<sequence length="109" mass="12668">MITSFKIVYPFLVRADFTPAANICQQSNKSSANASAKRKRIKQKRFYSPAFRNHPWRFEKEYTDAPYCAASTRRNPTAPVLSLPDLLIFRDAGQLFFLTQKKLLSFMRE</sequence>
<dbReference type="EMBL" id="DWYY01000128">
    <property type="protein sequence ID" value="HJA93785.1"/>
    <property type="molecule type" value="Genomic_DNA"/>
</dbReference>
<gene>
    <name evidence="1" type="ORF">H9717_11840</name>
</gene>
<dbReference type="Proteomes" id="UP000886858">
    <property type="component" value="Unassembled WGS sequence"/>
</dbReference>
<organism evidence="1 2">
    <name type="scientific">Candidatus Eisenbergiella merdipullorum</name>
    <dbReference type="NCBI Taxonomy" id="2838553"/>
    <lineage>
        <taxon>Bacteria</taxon>
        <taxon>Bacillati</taxon>
        <taxon>Bacillota</taxon>
        <taxon>Clostridia</taxon>
        <taxon>Lachnospirales</taxon>
        <taxon>Lachnospiraceae</taxon>
        <taxon>Eisenbergiella</taxon>
    </lineage>
</organism>
<reference evidence="1" key="1">
    <citation type="journal article" date="2021" name="PeerJ">
        <title>Extensive microbial diversity within the chicken gut microbiome revealed by metagenomics and culture.</title>
        <authorList>
            <person name="Gilroy R."/>
            <person name="Ravi A."/>
            <person name="Getino M."/>
            <person name="Pursley I."/>
            <person name="Horton D.L."/>
            <person name="Alikhan N.F."/>
            <person name="Baker D."/>
            <person name="Gharbi K."/>
            <person name="Hall N."/>
            <person name="Watson M."/>
            <person name="Adriaenssens E.M."/>
            <person name="Foster-Nyarko E."/>
            <person name="Jarju S."/>
            <person name="Secka A."/>
            <person name="Antonio M."/>
            <person name="Oren A."/>
            <person name="Chaudhuri R.R."/>
            <person name="La Ragione R."/>
            <person name="Hildebrand F."/>
            <person name="Pallen M.J."/>
        </authorList>
    </citation>
    <scope>NUCLEOTIDE SEQUENCE</scope>
    <source>
        <strain evidence="1">CHK179-7159</strain>
    </source>
</reference>
<proteinExistence type="predicted"/>
<evidence type="ECO:0000313" key="2">
    <source>
        <dbReference type="Proteomes" id="UP000886858"/>
    </source>
</evidence>
<protein>
    <submittedName>
        <fullName evidence="1">Uncharacterized protein</fullName>
    </submittedName>
</protein>
<evidence type="ECO:0000313" key="1">
    <source>
        <dbReference type="EMBL" id="HJA93785.1"/>
    </source>
</evidence>
<reference evidence="1" key="2">
    <citation type="submission" date="2021-04" db="EMBL/GenBank/DDBJ databases">
        <authorList>
            <person name="Gilroy R."/>
        </authorList>
    </citation>
    <scope>NUCLEOTIDE SEQUENCE</scope>
    <source>
        <strain evidence="1">CHK179-7159</strain>
    </source>
</reference>
<name>A0A9D2I6D7_9FIRM</name>
<comment type="caution">
    <text evidence="1">The sequence shown here is derived from an EMBL/GenBank/DDBJ whole genome shotgun (WGS) entry which is preliminary data.</text>
</comment>
<dbReference type="AlphaFoldDB" id="A0A9D2I6D7"/>
<accession>A0A9D2I6D7</accession>